<accession>H1LEC9</accession>
<organism evidence="2 3">
    <name type="scientific">Lentilactobacillus kisonensis F0435</name>
    <dbReference type="NCBI Taxonomy" id="797516"/>
    <lineage>
        <taxon>Bacteria</taxon>
        <taxon>Bacillati</taxon>
        <taxon>Bacillota</taxon>
        <taxon>Bacilli</taxon>
        <taxon>Lactobacillales</taxon>
        <taxon>Lactobacillaceae</taxon>
        <taxon>Lentilactobacillus</taxon>
    </lineage>
</organism>
<sequence length="51" mass="6051">MKTVYNFGVINAIVFSFIHKYFLIYIFIHISADNHLIILGNYFSFRSCFIV</sequence>
<protein>
    <submittedName>
        <fullName evidence="2">Uncharacterized protein</fullName>
    </submittedName>
</protein>
<dbReference type="STRING" id="797516.HMPREF9104_00955"/>
<gene>
    <name evidence="2" type="ORF">HMPREF9104_00955</name>
</gene>
<keyword evidence="1" id="KW-0812">Transmembrane</keyword>
<dbReference type="Proteomes" id="UP000005025">
    <property type="component" value="Unassembled WGS sequence"/>
</dbReference>
<proteinExistence type="predicted"/>
<keyword evidence="1" id="KW-0472">Membrane</keyword>
<dbReference type="HOGENOM" id="CLU_3100181_0_0_9"/>
<name>H1LEC9_9LACO</name>
<dbReference type="AlphaFoldDB" id="H1LEC9"/>
<evidence type="ECO:0000313" key="3">
    <source>
        <dbReference type="Proteomes" id="UP000005025"/>
    </source>
</evidence>
<feature type="transmembrane region" description="Helical" evidence="1">
    <location>
        <begin position="6"/>
        <end position="28"/>
    </location>
</feature>
<evidence type="ECO:0000256" key="1">
    <source>
        <dbReference type="SAM" id="Phobius"/>
    </source>
</evidence>
<comment type="caution">
    <text evidence="2">The sequence shown here is derived from an EMBL/GenBank/DDBJ whole genome shotgun (WGS) entry which is preliminary data.</text>
</comment>
<evidence type="ECO:0000313" key="2">
    <source>
        <dbReference type="EMBL" id="EHO52504.1"/>
    </source>
</evidence>
<keyword evidence="1" id="KW-1133">Transmembrane helix</keyword>
<reference evidence="2 3" key="1">
    <citation type="submission" date="2011-09" db="EMBL/GenBank/DDBJ databases">
        <authorList>
            <person name="Weinstock G."/>
            <person name="Sodergren E."/>
            <person name="Clifton S."/>
            <person name="Fulton L."/>
            <person name="Fulton B."/>
            <person name="Courtney L."/>
            <person name="Fronick C."/>
            <person name="Harrison M."/>
            <person name="Strong C."/>
            <person name="Farmer C."/>
            <person name="Delahaunty K."/>
            <person name="Markovic C."/>
            <person name="Hall O."/>
            <person name="Minx P."/>
            <person name="Tomlinson C."/>
            <person name="Mitreva M."/>
            <person name="Hou S."/>
            <person name="Chen J."/>
            <person name="Wollam A."/>
            <person name="Pepin K.H."/>
            <person name="Johnson M."/>
            <person name="Bhonagiri V."/>
            <person name="Zhang X."/>
            <person name="Suruliraj S."/>
            <person name="Warren W."/>
            <person name="Chinwalla A."/>
            <person name="Mardis E.R."/>
            <person name="Wilson R.K."/>
        </authorList>
    </citation>
    <scope>NUCLEOTIDE SEQUENCE [LARGE SCALE GENOMIC DNA]</scope>
    <source>
        <strain evidence="2 3">F0435</strain>
    </source>
</reference>
<dbReference type="EMBL" id="AGRJ01000097">
    <property type="protein sequence ID" value="EHO52504.1"/>
    <property type="molecule type" value="Genomic_DNA"/>
</dbReference>